<dbReference type="PANTHER" id="PTHR12424:SF8">
    <property type="entry name" value="PROTEIN TWEETY"/>
    <property type="match status" value="1"/>
</dbReference>
<evidence type="ECO:0000256" key="4">
    <source>
        <dbReference type="ARBA" id="ARBA00022475"/>
    </source>
</evidence>
<evidence type="ECO:0000256" key="8">
    <source>
        <dbReference type="ARBA" id="ARBA00023136"/>
    </source>
</evidence>
<keyword evidence="3 13" id="KW-0813">Transport</keyword>
<keyword evidence="7 13" id="KW-0406">Ion transport</keyword>
<comment type="caution">
    <text evidence="15">The sequence shown here is derived from an EMBL/GenBank/DDBJ whole genome shotgun (WGS) entry which is preliminary data.</text>
</comment>
<accession>A0A8S3YUU1</accession>
<dbReference type="GO" id="GO:0034707">
    <property type="term" value="C:chloride channel complex"/>
    <property type="evidence" value="ECO:0007669"/>
    <property type="project" value="UniProtKB-UniRule"/>
</dbReference>
<dbReference type="GO" id="GO:0005229">
    <property type="term" value="F:intracellularly calcium-gated chloride channel activity"/>
    <property type="evidence" value="ECO:0007669"/>
    <property type="project" value="TreeGrafter"/>
</dbReference>
<comment type="subcellular location">
    <subcellularLocation>
        <location evidence="1 13">Cell membrane</location>
        <topology evidence="1 13">Multi-pass membrane protein</topology>
    </subcellularLocation>
</comment>
<proteinExistence type="inferred from homology"/>
<evidence type="ECO:0000256" key="9">
    <source>
        <dbReference type="ARBA" id="ARBA00023173"/>
    </source>
</evidence>
<feature type="transmembrane region" description="Helical" evidence="13">
    <location>
        <begin position="219"/>
        <end position="245"/>
    </location>
</feature>
<keyword evidence="11 13" id="KW-0868">Chloride</keyword>
<dbReference type="PANTHER" id="PTHR12424">
    <property type="entry name" value="TWEETY-RELATED"/>
    <property type="match status" value="1"/>
</dbReference>
<organism evidence="15 16">
    <name type="scientific">Candidula unifasciata</name>
    <dbReference type="NCBI Taxonomy" id="100452"/>
    <lineage>
        <taxon>Eukaryota</taxon>
        <taxon>Metazoa</taxon>
        <taxon>Spiralia</taxon>
        <taxon>Lophotrochozoa</taxon>
        <taxon>Mollusca</taxon>
        <taxon>Gastropoda</taxon>
        <taxon>Heterobranchia</taxon>
        <taxon>Euthyneura</taxon>
        <taxon>Panpulmonata</taxon>
        <taxon>Eupulmonata</taxon>
        <taxon>Stylommatophora</taxon>
        <taxon>Helicina</taxon>
        <taxon>Helicoidea</taxon>
        <taxon>Geomitridae</taxon>
        <taxon>Candidula</taxon>
    </lineage>
</organism>
<feature type="compositionally biased region" description="Polar residues" evidence="14">
    <location>
        <begin position="519"/>
        <end position="530"/>
    </location>
</feature>
<keyword evidence="6 13" id="KW-1133">Transmembrane helix</keyword>
<feature type="transmembrane region" description="Helical" evidence="13">
    <location>
        <begin position="50"/>
        <end position="74"/>
    </location>
</feature>
<keyword evidence="9 13" id="KW-0869">Chloride channel</keyword>
<feature type="transmembrane region" description="Helical" evidence="13">
    <location>
        <begin position="99"/>
        <end position="116"/>
    </location>
</feature>
<feature type="compositionally biased region" description="Polar residues" evidence="14">
    <location>
        <begin position="474"/>
        <end position="485"/>
    </location>
</feature>
<feature type="region of interest" description="Disordered" evidence="14">
    <location>
        <begin position="443"/>
        <end position="530"/>
    </location>
</feature>
<keyword evidence="8 13" id="KW-0472">Membrane</keyword>
<dbReference type="OrthoDB" id="187568at2759"/>
<evidence type="ECO:0000256" key="10">
    <source>
        <dbReference type="ARBA" id="ARBA00023180"/>
    </source>
</evidence>
<gene>
    <name evidence="15" type="ORF">CUNI_LOCUS3614</name>
</gene>
<evidence type="ECO:0000256" key="13">
    <source>
        <dbReference type="RuleBase" id="RU361114"/>
    </source>
</evidence>
<comment type="function">
    <text evidence="13">Probable chloride channel.</text>
</comment>
<evidence type="ECO:0000256" key="3">
    <source>
        <dbReference type="ARBA" id="ARBA00022448"/>
    </source>
</evidence>
<evidence type="ECO:0000313" key="16">
    <source>
        <dbReference type="Proteomes" id="UP000678393"/>
    </source>
</evidence>
<feature type="transmembrane region" description="Helical" evidence="13">
    <location>
        <begin position="252"/>
        <end position="275"/>
    </location>
</feature>
<keyword evidence="10" id="KW-0325">Glycoprotein</keyword>
<evidence type="ECO:0000256" key="5">
    <source>
        <dbReference type="ARBA" id="ARBA00022692"/>
    </source>
</evidence>
<evidence type="ECO:0000256" key="6">
    <source>
        <dbReference type="ARBA" id="ARBA00022989"/>
    </source>
</evidence>
<keyword evidence="5 13" id="KW-0812">Transmembrane</keyword>
<dbReference type="GO" id="GO:0005886">
    <property type="term" value="C:plasma membrane"/>
    <property type="evidence" value="ECO:0007669"/>
    <property type="project" value="UniProtKB-SubCell"/>
</dbReference>
<evidence type="ECO:0000313" key="15">
    <source>
        <dbReference type="EMBL" id="CAG5118056.1"/>
    </source>
</evidence>
<evidence type="ECO:0000256" key="11">
    <source>
        <dbReference type="ARBA" id="ARBA00023214"/>
    </source>
</evidence>
<dbReference type="InterPro" id="IPR006990">
    <property type="entry name" value="Tweety"/>
</dbReference>
<dbReference type="Proteomes" id="UP000678393">
    <property type="component" value="Unassembled WGS sequence"/>
</dbReference>
<evidence type="ECO:0000256" key="7">
    <source>
        <dbReference type="ARBA" id="ARBA00023065"/>
    </source>
</evidence>
<name>A0A8S3YUU1_9EUPU</name>
<evidence type="ECO:0000256" key="1">
    <source>
        <dbReference type="ARBA" id="ARBA00004651"/>
    </source>
</evidence>
<keyword evidence="12 13" id="KW-0407">Ion channel</keyword>
<dbReference type="AlphaFoldDB" id="A0A8S3YUU1"/>
<keyword evidence="4" id="KW-1003">Cell membrane</keyword>
<reference evidence="15" key="1">
    <citation type="submission" date="2021-04" db="EMBL/GenBank/DDBJ databases">
        <authorList>
            <consortium name="Molecular Ecology Group"/>
        </authorList>
    </citation>
    <scope>NUCLEOTIDE SEQUENCE</scope>
</reference>
<protein>
    <recommendedName>
        <fullName evidence="13">Protein tweety homolog</fullName>
    </recommendedName>
</protein>
<dbReference type="GO" id="GO:0072320">
    <property type="term" value="F:volume-sensitive chloride channel activity"/>
    <property type="evidence" value="ECO:0007669"/>
    <property type="project" value="TreeGrafter"/>
</dbReference>
<evidence type="ECO:0000256" key="2">
    <source>
        <dbReference type="ARBA" id="ARBA00009849"/>
    </source>
</evidence>
<keyword evidence="16" id="KW-1185">Reference proteome</keyword>
<comment type="similarity">
    <text evidence="2 13">Belongs to the tweety family.</text>
</comment>
<dbReference type="EMBL" id="CAJHNH020000493">
    <property type="protein sequence ID" value="CAG5118056.1"/>
    <property type="molecule type" value="Genomic_DNA"/>
</dbReference>
<dbReference type="Pfam" id="PF04906">
    <property type="entry name" value="Tweety"/>
    <property type="match status" value="1"/>
</dbReference>
<evidence type="ECO:0000256" key="12">
    <source>
        <dbReference type="ARBA" id="ARBA00023303"/>
    </source>
</evidence>
<evidence type="ECO:0000256" key="14">
    <source>
        <dbReference type="SAM" id="MobiDB-lite"/>
    </source>
</evidence>
<sequence>MAADTSTSVQETYEKLWVSEFFHDFPHVDFTFKIVNSTFDPNSDVYRQSLLFWALVPVAICFLLWLVFLIYFIFRCCQGNRKSKGRPSVCQGLADRTSYFHWLVSIVLGLVGFGFYENENAHHGIEDVKDSRDDVNDVLQSASNRIDTLKILADDVLSVLSGSLETAANNITNASVRALAVRLISDIRQKTYDARGYLDKVRVEEARDSSLDTIFDYEYFRWMITIVIFCLYIFILLLSLVGLLLRSKGTLITSAAVAVVCSLFIWLATGVYTGLSVAAGDLCMDPDTYFIRIAHGSTAEVAVTAYIRCTDPNQPYKQIIDNATAAVTQAGVSLNETVRLARPYNISGLDKPVADVNSDLLYARGNLSDLMATVGTCETLHHYYISGVESACTDTISATALLAVVCCLVATLCTVIIFCISCLWRQYAKKRLQSEYINVDDKDPFLPRPPPYETDYGTMGQSGPQPWTGRVSLQHPNGSSSSDDQVMTLIYQHPYPADDSPPPAYHPGKFVQRYAESGPTPSSARAYSMK</sequence>
<feature type="transmembrane region" description="Helical" evidence="13">
    <location>
        <begin position="400"/>
        <end position="424"/>
    </location>
</feature>